<evidence type="ECO:0000313" key="3">
    <source>
        <dbReference type="Proteomes" id="UP000664534"/>
    </source>
</evidence>
<feature type="compositionally biased region" description="Basic and acidic residues" evidence="1">
    <location>
        <begin position="266"/>
        <end position="282"/>
    </location>
</feature>
<comment type="caution">
    <text evidence="2">The sequence shown here is derived from an EMBL/GenBank/DDBJ whole genome shotgun (WGS) entry which is preliminary data.</text>
</comment>
<dbReference type="AlphaFoldDB" id="A0A8H3II72"/>
<gene>
    <name evidence="2" type="ORF">IMSHALPRED_003223</name>
</gene>
<feature type="compositionally biased region" description="Basic and acidic residues" evidence="1">
    <location>
        <begin position="187"/>
        <end position="215"/>
    </location>
</feature>
<dbReference type="Proteomes" id="UP000664534">
    <property type="component" value="Unassembled WGS sequence"/>
</dbReference>
<reference evidence="2" key="1">
    <citation type="submission" date="2021-03" db="EMBL/GenBank/DDBJ databases">
        <authorList>
            <person name="Tagirdzhanova G."/>
        </authorList>
    </citation>
    <scope>NUCLEOTIDE SEQUENCE</scope>
</reference>
<dbReference type="OrthoDB" id="5391053at2759"/>
<keyword evidence="3" id="KW-1185">Reference proteome</keyword>
<evidence type="ECO:0000313" key="2">
    <source>
        <dbReference type="EMBL" id="CAF9916520.1"/>
    </source>
</evidence>
<name>A0A8H3II72_9LECA</name>
<dbReference type="EMBL" id="CAJPDT010000017">
    <property type="protein sequence ID" value="CAF9916520.1"/>
    <property type="molecule type" value="Genomic_DNA"/>
</dbReference>
<feature type="region of interest" description="Disordered" evidence="1">
    <location>
        <begin position="253"/>
        <end position="282"/>
    </location>
</feature>
<organism evidence="2 3">
    <name type="scientific">Imshaugia aleurites</name>
    <dbReference type="NCBI Taxonomy" id="172621"/>
    <lineage>
        <taxon>Eukaryota</taxon>
        <taxon>Fungi</taxon>
        <taxon>Dikarya</taxon>
        <taxon>Ascomycota</taxon>
        <taxon>Pezizomycotina</taxon>
        <taxon>Lecanoromycetes</taxon>
        <taxon>OSLEUM clade</taxon>
        <taxon>Lecanoromycetidae</taxon>
        <taxon>Lecanorales</taxon>
        <taxon>Lecanorineae</taxon>
        <taxon>Parmeliaceae</taxon>
        <taxon>Imshaugia</taxon>
    </lineage>
</organism>
<feature type="region of interest" description="Disordered" evidence="1">
    <location>
        <begin position="61"/>
        <end position="87"/>
    </location>
</feature>
<feature type="region of interest" description="Disordered" evidence="1">
    <location>
        <begin position="183"/>
        <end position="215"/>
    </location>
</feature>
<proteinExistence type="predicted"/>
<protein>
    <submittedName>
        <fullName evidence="2">Uncharacterized protein</fullName>
    </submittedName>
</protein>
<evidence type="ECO:0000256" key="1">
    <source>
        <dbReference type="SAM" id="MobiDB-lite"/>
    </source>
</evidence>
<sequence>MEARARNYILDKIVGLLQTFKARLPAPKTSEDIESGLSNATRPSPLNDALHPCSGCETCNRNSVSLSDNDPQGTTSRSNGRIESGINQQPQCVISPSMESIELEIYQQPHFTEGPARFVIANDGSKDCMALLVTDELIAKLRDLYEDDHHLSGKRGPLDYARREARTFETSTVEIKESIETAESPEEAEKLQEMVRRQEPRLLKKRQRRDEKSVKQLERNITSSKAYIHWVLDTAMKEADLLEAHRSLTPVTMTDIESESGTQEKIQQKAHEETDTENGRHDAAENVTDIVESRKQHSAVLANTEDVSEELQSHRQAAWDSYNEALMNMHEVQALFDDRQQSYETDLADYEEGFANGIYNISRSEFDRSKIRYGQEVTRALIDAEEEFEATKEQARAVGAIGSDYDDATDCYGCYEESWPENELASYLATKDWSHVLDWLGELPEPSRPEEMGLEAPDVDDWYADEIDPADSISQIDFDDSRKNIDRWENIRFDRWEEMRTQVNGPEVQMGFLVRSIETLKRRHSVSLCRSDAGEWDP</sequence>
<accession>A0A8H3II72</accession>